<proteinExistence type="predicted"/>
<protein>
    <submittedName>
        <fullName evidence="3">Uncharacterized protein DUF4412</fullName>
    </submittedName>
</protein>
<feature type="chain" id="PRO_5015544172" evidence="1">
    <location>
        <begin position="23"/>
        <end position="256"/>
    </location>
</feature>
<organism evidence="3 4">
    <name type="scientific">Kordia periserrulae</name>
    <dbReference type="NCBI Taxonomy" id="701523"/>
    <lineage>
        <taxon>Bacteria</taxon>
        <taxon>Pseudomonadati</taxon>
        <taxon>Bacteroidota</taxon>
        <taxon>Flavobacteriia</taxon>
        <taxon>Flavobacteriales</taxon>
        <taxon>Flavobacteriaceae</taxon>
        <taxon>Kordia</taxon>
    </lineage>
</organism>
<sequence>MKTIFKLSLCVSFLLASQMTHAQLLKRIQNRVEEKATQKVEQKAMEEAEKAADKMLDKVLNPAKATNKATSDSYTFNQMITLEMQTEGNEKAQLDFLFDNKNADVICMKLDNMGDDSGGKVYAVITPTSSTMFMDMSGMKIKKKVSREELGQLAYSDNIPQHNDLEKTGNTKTILGYSCEEYVYKNEGGTVHAWVAKNFPIKQKFVPILGMKKDGPFEGFVLELNYKAANESGSVKVIKIDTNASVKINANEYTSM</sequence>
<feature type="signal peptide" evidence="1">
    <location>
        <begin position="1"/>
        <end position="22"/>
    </location>
</feature>
<dbReference type="OrthoDB" id="1524221at2"/>
<dbReference type="EMBL" id="QBKT01000003">
    <property type="protein sequence ID" value="PTX62206.1"/>
    <property type="molecule type" value="Genomic_DNA"/>
</dbReference>
<feature type="domain" description="DUF4412" evidence="2">
    <location>
        <begin position="79"/>
        <end position="205"/>
    </location>
</feature>
<comment type="caution">
    <text evidence="3">The sequence shown here is derived from an EMBL/GenBank/DDBJ whole genome shotgun (WGS) entry which is preliminary data.</text>
</comment>
<evidence type="ECO:0000313" key="3">
    <source>
        <dbReference type="EMBL" id="PTX62206.1"/>
    </source>
</evidence>
<reference evidence="3 4" key="1">
    <citation type="submission" date="2018-04" db="EMBL/GenBank/DDBJ databases">
        <title>Genomic Encyclopedia of Archaeal and Bacterial Type Strains, Phase II (KMG-II): from individual species to whole genera.</title>
        <authorList>
            <person name="Goeker M."/>
        </authorList>
    </citation>
    <scope>NUCLEOTIDE SEQUENCE [LARGE SCALE GENOMIC DNA]</scope>
    <source>
        <strain evidence="3 4">DSM 25731</strain>
    </source>
</reference>
<accession>A0A2T6C1L4</accession>
<keyword evidence="1" id="KW-0732">Signal</keyword>
<dbReference type="AlphaFoldDB" id="A0A2T6C1L4"/>
<evidence type="ECO:0000259" key="2">
    <source>
        <dbReference type="Pfam" id="PF14371"/>
    </source>
</evidence>
<dbReference type="Proteomes" id="UP000244090">
    <property type="component" value="Unassembled WGS sequence"/>
</dbReference>
<dbReference type="InterPro" id="IPR025524">
    <property type="entry name" value="DUF4412"/>
</dbReference>
<evidence type="ECO:0000313" key="4">
    <source>
        <dbReference type="Proteomes" id="UP000244090"/>
    </source>
</evidence>
<evidence type="ECO:0000256" key="1">
    <source>
        <dbReference type="SAM" id="SignalP"/>
    </source>
</evidence>
<keyword evidence="4" id="KW-1185">Reference proteome</keyword>
<dbReference type="Pfam" id="PF14371">
    <property type="entry name" value="DUF4412"/>
    <property type="match status" value="1"/>
</dbReference>
<gene>
    <name evidence="3" type="ORF">C8N46_103305</name>
</gene>
<name>A0A2T6C1L4_9FLAO</name>
<dbReference type="RefSeq" id="WP_108114414.1">
    <property type="nucleotide sequence ID" value="NZ_QBKT01000003.1"/>
</dbReference>